<keyword evidence="3" id="KW-1185">Reference proteome</keyword>
<gene>
    <name evidence="2" type="ORF">QE152_g41344</name>
</gene>
<dbReference type="InterPro" id="IPR057670">
    <property type="entry name" value="SH3_retrovirus"/>
</dbReference>
<feature type="domain" description="Retroviral polymerase SH3-like" evidence="1">
    <location>
        <begin position="1"/>
        <end position="59"/>
    </location>
</feature>
<feature type="non-terminal residue" evidence="2">
    <location>
        <position position="1"/>
    </location>
</feature>
<comment type="caution">
    <text evidence="2">The sequence shown here is derived from an EMBL/GenBank/DDBJ whole genome shotgun (WGS) entry which is preliminary data.</text>
</comment>
<proteinExistence type="predicted"/>
<evidence type="ECO:0000313" key="3">
    <source>
        <dbReference type="Proteomes" id="UP001458880"/>
    </source>
</evidence>
<evidence type="ECO:0000259" key="1">
    <source>
        <dbReference type="Pfam" id="PF25597"/>
    </source>
</evidence>
<evidence type="ECO:0000313" key="2">
    <source>
        <dbReference type="EMBL" id="KAK9667469.1"/>
    </source>
</evidence>
<accession>A0AAW1H223</accession>
<reference evidence="2 3" key="1">
    <citation type="journal article" date="2024" name="BMC Genomics">
        <title>De novo assembly and annotation of Popillia japonica's genome with initial clues to its potential as an invasive pest.</title>
        <authorList>
            <person name="Cucini C."/>
            <person name="Boschi S."/>
            <person name="Funari R."/>
            <person name="Cardaioli E."/>
            <person name="Iannotti N."/>
            <person name="Marturano G."/>
            <person name="Paoli F."/>
            <person name="Bruttini M."/>
            <person name="Carapelli A."/>
            <person name="Frati F."/>
            <person name="Nardi F."/>
        </authorList>
    </citation>
    <scope>NUCLEOTIDE SEQUENCE [LARGE SCALE GENOMIC DNA]</scope>
    <source>
        <strain evidence="2">DMR45628</strain>
    </source>
</reference>
<dbReference type="EMBL" id="JASPKY010002978">
    <property type="protein sequence ID" value="KAK9667469.1"/>
    <property type="molecule type" value="Genomic_DNA"/>
</dbReference>
<sequence>CIAYSHIPKDFRNKFDAKVEECVMMGYALTGYRLWNIQKRKIVNARDVEFNENRFWFKKGEVKINNDVGSELSDNETDKTGEILNENNDISNEVVCQVKGNSVNTRRNVKAPARFDVKAPARFDDFELYMAFDACGFVENVPICFEELENRPDKHNWLGAVDRELKAIESNDTWEKVQKPDNVNNILDTKWVFSYKTLEEKESDKFKAMLTIF</sequence>
<organism evidence="2 3">
    <name type="scientific">Popillia japonica</name>
    <name type="common">Japanese beetle</name>
    <dbReference type="NCBI Taxonomy" id="7064"/>
    <lineage>
        <taxon>Eukaryota</taxon>
        <taxon>Metazoa</taxon>
        <taxon>Ecdysozoa</taxon>
        <taxon>Arthropoda</taxon>
        <taxon>Hexapoda</taxon>
        <taxon>Insecta</taxon>
        <taxon>Pterygota</taxon>
        <taxon>Neoptera</taxon>
        <taxon>Endopterygota</taxon>
        <taxon>Coleoptera</taxon>
        <taxon>Polyphaga</taxon>
        <taxon>Scarabaeiformia</taxon>
        <taxon>Scarabaeidae</taxon>
        <taxon>Rutelinae</taxon>
        <taxon>Popillia</taxon>
    </lineage>
</organism>
<dbReference type="Pfam" id="PF25597">
    <property type="entry name" value="SH3_retrovirus"/>
    <property type="match status" value="1"/>
</dbReference>
<dbReference type="Proteomes" id="UP001458880">
    <property type="component" value="Unassembled WGS sequence"/>
</dbReference>
<name>A0AAW1H223_POPJA</name>
<protein>
    <recommendedName>
        <fullName evidence="1">Retroviral polymerase SH3-like domain-containing protein</fullName>
    </recommendedName>
</protein>
<dbReference type="AlphaFoldDB" id="A0AAW1H223"/>